<organism evidence="2 3">
    <name type="scientific">Clonostachys rhizophaga</name>
    <dbReference type="NCBI Taxonomy" id="160324"/>
    <lineage>
        <taxon>Eukaryota</taxon>
        <taxon>Fungi</taxon>
        <taxon>Dikarya</taxon>
        <taxon>Ascomycota</taxon>
        <taxon>Pezizomycotina</taxon>
        <taxon>Sordariomycetes</taxon>
        <taxon>Hypocreomycetidae</taxon>
        <taxon>Hypocreales</taxon>
        <taxon>Bionectriaceae</taxon>
        <taxon>Clonostachys</taxon>
    </lineage>
</organism>
<feature type="region of interest" description="Disordered" evidence="1">
    <location>
        <begin position="35"/>
        <end position="55"/>
    </location>
</feature>
<dbReference type="AlphaFoldDB" id="A0A9N9YIT8"/>
<sequence length="76" mass="8586">MEDTFALTKAYESLLLEASESAMITENWERMGQSSACQSSAQKSENNDNEDEVYECSTRTKVQHELAVQFLKDNSS</sequence>
<evidence type="ECO:0000313" key="3">
    <source>
        <dbReference type="Proteomes" id="UP000696573"/>
    </source>
</evidence>
<evidence type="ECO:0000313" key="2">
    <source>
        <dbReference type="EMBL" id="CAH0022795.1"/>
    </source>
</evidence>
<reference evidence="2" key="1">
    <citation type="submission" date="2021-10" db="EMBL/GenBank/DDBJ databases">
        <authorList>
            <person name="Piombo E."/>
        </authorList>
    </citation>
    <scope>NUCLEOTIDE SEQUENCE</scope>
</reference>
<accession>A0A9N9YIT8</accession>
<proteinExistence type="predicted"/>
<keyword evidence="3" id="KW-1185">Reference proteome</keyword>
<comment type="caution">
    <text evidence="2">The sequence shown here is derived from an EMBL/GenBank/DDBJ whole genome shotgun (WGS) entry which is preliminary data.</text>
</comment>
<gene>
    <name evidence="2" type="ORF">CRHIZ90672A_00015142</name>
</gene>
<dbReference type="EMBL" id="CABFNQ020000687">
    <property type="protein sequence ID" value="CAH0022795.1"/>
    <property type="molecule type" value="Genomic_DNA"/>
</dbReference>
<name>A0A9N9YIT8_9HYPO</name>
<evidence type="ECO:0000256" key="1">
    <source>
        <dbReference type="SAM" id="MobiDB-lite"/>
    </source>
</evidence>
<feature type="compositionally biased region" description="Low complexity" evidence="1">
    <location>
        <begin position="35"/>
        <end position="44"/>
    </location>
</feature>
<protein>
    <submittedName>
        <fullName evidence="2">Uncharacterized protein</fullName>
    </submittedName>
</protein>
<dbReference type="Proteomes" id="UP000696573">
    <property type="component" value="Unassembled WGS sequence"/>
</dbReference>